<organism evidence="1 2">
    <name type="scientific">Chaetomidium leptoderma</name>
    <dbReference type="NCBI Taxonomy" id="669021"/>
    <lineage>
        <taxon>Eukaryota</taxon>
        <taxon>Fungi</taxon>
        <taxon>Dikarya</taxon>
        <taxon>Ascomycota</taxon>
        <taxon>Pezizomycotina</taxon>
        <taxon>Sordariomycetes</taxon>
        <taxon>Sordariomycetidae</taxon>
        <taxon>Sordariales</taxon>
        <taxon>Chaetomiaceae</taxon>
        <taxon>Chaetomidium</taxon>
    </lineage>
</organism>
<protein>
    <submittedName>
        <fullName evidence="1">Uncharacterized protein</fullName>
    </submittedName>
</protein>
<comment type="caution">
    <text evidence="1">The sequence shown here is derived from an EMBL/GenBank/DDBJ whole genome shotgun (WGS) entry which is preliminary data.</text>
</comment>
<evidence type="ECO:0000313" key="2">
    <source>
        <dbReference type="Proteomes" id="UP001302745"/>
    </source>
</evidence>
<evidence type="ECO:0000313" key="1">
    <source>
        <dbReference type="EMBL" id="KAK4151164.1"/>
    </source>
</evidence>
<accession>A0AAN6ZV23</accession>
<gene>
    <name evidence="1" type="ORF">C8A00DRAFT_17405</name>
</gene>
<name>A0AAN6ZV23_9PEZI</name>
<reference evidence="1" key="1">
    <citation type="journal article" date="2023" name="Mol. Phylogenet. Evol.">
        <title>Genome-scale phylogeny and comparative genomics of the fungal order Sordariales.</title>
        <authorList>
            <person name="Hensen N."/>
            <person name="Bonometti L."/>
            <person name="Westerberg I."/>
            <person name="Brannstrom I.O."/>
            <person name="Guillou S."/>
            <person name="Cros-Aarteil S."/>
            <person name="Calhoun S."/>
            <person name="Haridas S."/>
            <person name="Kuo A."/>
            <person name="Mondo S."/>
            <person name="Pangilinan J."/>
            <person name="Riley R."/>
            <person name="LaButti K."/>
            <person name="Andreopoulos B."/>
            <person name="Lipzen A."/>
            <person name="Chen C."/>
            <person name="Yan M."/>
            <person name="Daum C."/>
            <person name="Ng V."/>
            <person name="Clum A."/>
            <person name="Steindorff A."/>
            <person name="Ohm R.A."/>
            <person name="Martin F."/>
            <person name="Silar P."/>
            <person name="Natvig D.O."/>
            <person name="Lalanne C."/>
            <person name="Gautier V."/>
            <person name="Ament-Velasquez S.L."/>
            <person name="Kruys A."/>
            <person name="Hutchinson M.I."/>
            <person name="Powell A.J."/>
            <person name="Barry K."/>
            <person name="Miller A.N."/>
            <person name="Grigoriev I.V."/>
            <person name="Debuchy R."/>
            <person name="Gladieux P."/>
            <person name="Hiltunen Thoren M."/>
            <person name="Johannesson H."/>
        </authorList>
    </citation>
    <scope>NUCLEOTIDE SEQUENCE</scope>
    <source>
        <strain evidence="1">CBS 538.74</strain>
    </source>
</reference>
<dbReference type="Proteomes" id="UP001302745">
    <property type="component" value="Unassembled WGS sequence"/>
</dbReference>
<proteinExistence type="predicted"/>
<dbReference type="EMBL" id="MU857030">
    <property type="protein sequence ID" value="KAK4151164.1"/>
    <property type="molecule type" value="Genomic_DNA"/>
</dbReference>
<dbReference type="AlphaFoldDB" id="A0AAN6ZV23"/>
<reference evidence="1" key="2">
    <citation type="submission" date="2023-05" db="EMBL/GenBank/DDBJ databases">
        <authorList>
            <consortium name="Lawrence Berkeley National Laboratory"/>
            <person name="Steindorff A."/>
            <person name="Hensen N."/>
            <person name="Bonometti L."/>
            <person name="Westerberg I."/>
            <person name="Brannstrom I.O."/>
            <person name="Guillou S."/>
            <person name="Cros-Aarteil S."/>
            <person name="Calhoun S."/>
            <person name="Haridas S."/>
            <person name="Kuo A."/>
            <person name="Mondo S."/>
            <person name="Pangilinan J."/>
            <person name="Riley R."/>
            <person name="Labutti K."/>
            <person name="Andreopoulos B."/>
            <person name="Lipzen A."/>
            <person name="Chen C."/>
            <person name="Yanf M."/>
            <person name="Daum C."/>
            <person name="Ng V."/>
            <person name="Clum A."/>
            <person name="Ohm R."/>
            <person name="Martin F."/>
            <person name="Silar P."/>
            <person name="Natvig D."/>
            <person name="Lalanne C."/>
            <person name="Gautier V."/>
            <person name="Ament-Velasquez S.L."/>
            <person name="Kruys A."/>
            <person name="Hutchinson M.I."/>
            <person name="Powell A.J."/>
            <person name="Barry K."/>
            <person name="Miller A.N."/>
            <person name="Grigoriev I.V."/>
            <person name="Debuchy R."/>
            <person name="Gladieux P."/>
            <person name="Thoren M.H."/>
            <person name="Johannesson H."/>
        </authorList>
    </citation>
    <scope>NUCLEOTIDE SEQUENCE</scope>
    <source>
        <strain evidence="1">CBS 538.74</strain>
    </source>
</reference>
<sequence length="323" mass="35672">MATQFIDSAELLGPQGQECIAWDHDVSDGALKTLIHRHNLAGNEVQPAVICYSNSKSNFKVKTKIISCIHGYMETVNDTATRPGTLLVLEYNLYPQSGHRFTEIYTSFAFGNIAKGASNPSVVSYAPFSRPRRFQPDKQTIERMTKFSSNLGVSEGLPVSAGVSGERSATKTYIQEYFAKGSAGIDPDDATGVENKIWWRLEENKLQKHGVLEVFRVAVLVERDNLDDFTGDFTMDVQGSFTTGIGKMAEWAATRFWRKNKLDDPVRFSPSKMALQGKTDGIDPNNLAALVRNTGQGEGIHLPESYDLESLLPTQVSIGQRLG</sequence>
<keyword evidence="2" id="KW-1185">Reference proteome</keyword>